<evidence type="ECO:0000256" key="2">
    <source>
        <dbReference type="ARBA" id="ARBA00022862"/>
    </source>
</evidence>
<proteinExistence type="predicted"/>
<dbReference type="PANTHER" id="PTHR43110:SF1">
    <property type="entry name" value="THIOL PEROXIDASE"/>
    <property type="match status" value="1"/>
</dbReference>
<evidence type="ECO:0000313" key="8">
    <source>
        <dbReference type="Proteomes" id="UP000564629"/>
    </source>
</evidence>
<dbReference type="InterPro" id="IPR013766">
    <property type="entry name" value="Thioredoxin_domain"/>
</dbReference>
<dbReference type="InterPro" id="IPR036249">
    <property type="entry name" value="Thioredoxin-like_sf"/>
</dbReference>
<keyword evidence="1" id="KW-0560">Oxidoreductase</keyword>
<evidence type="ECO:0000256" key="3">
    <source>
        <dbReference type="ARBA" id="ARBA00023284"/>
    </source>
</evidence>
<evidence type="ECO:0000313" key="5">
    <source>
        <dbReference type="EMBL" id="GEL47640.1"/>
    </source>
</evidence>
<accession>A0A511FEG7</accession>
<dbReference type="EMBL" id="BJVQ01000043">
    <property type="protein sequence ID" value="GEL47640.1"/>
    <property type="molecule type" value="Genomic_DNA"/>
</dbReference>
<dbReference type="Pfam" id="PF00578">
    <property type="entry name" value="AhpC-TSA"/>
    <property type="match status" value="1"/>
</dbReference>
<keyword evidence="1" id="KW-0575">Peroxidase</keyword>
<comment type="caution">
    <text evidence="5">The sequence shown here is derived from an EMBL/GenBank/DDBJ whole genome shotgun (WGS) entry which is preliminary data.</text>
</comment>
<dbReference type="PROSITE" id="PS51352">
    <property type="entry name" value="THIOREDOXIN_2"/>
    <property type="match status" value="1"/>
</dbReference>
<dbReference type="Proteomes" id="UP000564629">
    <property type="component" value="Unassembled WGS sequence"/>
</dbReference>
<dbReference type="InterPro" id="IPR050455">
    <property type="entry name" value="Tpx_Peroxidase_subfamily"/>
</dbReference>
<dbReference type="PANTHER" id="PTHR43110">
    <property type="entry name" value="THIOL PEROXIDASE"/>
    <property type="match status" value="1"/>
</dbReference>
<dbReference type="InterPro" id="IPR000866">
    <property type="entry name" value="AhpC/TSA"/>
</dbReference>
<dbReference type="SUPFAM" id="SSF52833">
    <property type="entry name" value="Thioredoxin-like"/>
    <property type="match status" value="1"/>
</dbReference>
<evidence type="ECO:0000313" key="6">
    <source>
        <dbReference type="EMBL" id="MBB5471332.1"/>
    </source>
</evidence>
<keyword evidence="2" id="KW-0049">Antioxidant</keyword>
<evidence type="ECO:0000256" key="1">
    <source>
        <dbReference type="ARBA" id="ARBA00022559"/>
    </source>
</evidence>
<keyword evidence="3" id="KW-0676">Redox-active center</keyword>
<dbReference type="GO" id="GO:0004601">
    <property type="term" value="F:peroxidase activity"/>
    <property type="evidence" value="ECO:0007669"/>
    <property type="project" value="UniProtKB-KW"/>
</dbReference>
<evidence type="ECO:0000259" key="4">
    <source>
        <dbReference type="PROSITE" id="PS51352"/>
    </source>
</evidence>
<protein>
    <submittedName>
        <fullName evidence="6">Alkyl hydroperoxide reductase subunit AhpC</fullName>
    </submittedName>
    <submittedName>
        <fullName evidence="5">Peroxiredoxin</fullName>
    </submittedName>
</protein>
<keyword evidence="7" id="KW-1185">Reference proteome</keyword>
<name>A0A511FEG7_9CELL</name>
<evidence type="ECO:0000313" key="7">
    <source>
        <dbReference type="Proteomes" id="UP000321723"/>
    </source>
</evidence>
<feature type="domain" description="Thioredoxin" evidence="4">
    <location>
        <begin position="1"/>
        <end position="130"/>
    </location>
</feature>
<reference evidence="6 8" key="2">
    <citation type="submission" date="2020-08" db="EMBL/GenBank/DDBJ databases">
        <title>Sequencing the genomes of 1000 actinobacteria strains.</title>
        <authorList>
            <person name="Klenk H.-P."/>
        </authorList>
    </citation>
    <scope>NUCLEOTIDE SEQUENCE [LARGE SCALE GENOMIC DNA]</scope>
    <source>
        <strain evidence="6 8">DSM 9581</strain>
    </source>
</reference>
<dbReference type="AlphaFoldDB" id="A0A511FEG7"/>
<gene>
    <name evidence="5" type="ORF">CHO01_27560</name>
    <name evidence="6" type="ORF">HNR08_000068</name>
</gene>
<organism evidence="5 7">
    <name type="scientific">Cellulomonas hominis</name>
    <dbReference type="NCBI Taxonomy" id="156981"/>
    <lineage>
        <taxon>Bacteria</taxon>
        <taxon>Bacillati</taxon>
        <taxon>Actinomycetota</taxon>
        <taxon>Actinomycetes</taxon>
        <taxon>Micrococcales</taxon>
        <taxon>Cellulomonadaceae</taxon>
        <taxon>Cellulomonas</taxon>
    </lineage>
</organism>
<dbReference type="Gene3D" id="3.40.30.10">
    <property type="entry name" value="Glutaredoxin"/>
    <property type="match status" value="1"/>
</dbReference>
<sequence length="130" mass="13404">MAVGGAGEQSTLLVFVPYAFTRTCTSELGELQAGLGELGDAGVRVVAASCDPAPALRAWAEQEGLTFPVLSDFWPHGAAARAYGVLDEASGAARRGSFLLDGDGVVRWSLVHPGGVARPFAAYREAVAGL</sequence>
<dbReference type="Proteomes" id="UP000321723">
    <property type="component" value="Unassembled WGS sequence"/>
</dbReference>
<reference evidence="5 7" key="1">
    <citation type="submission" date="2019-07" db="EMBL/GenBank/DDBJ databases">
        <title>Whole genome shotgun sequence of Cellulomonas hominis NBRC 16055.</title>
        <authorList>
            <person name="Hosoyama A."/>
            <person name="Uohara A."/>
            <person name="Ohji S."/>
            <person name="Ichikawa N."/>
        </authorList>
    </citation>
    <scope>NUCLEOTIDE SEQUENCE [LARGE SCALE GENOMIC DNA]</scope>
    <source>
        <strain evidence="5 7">NBRC 16055</strain>
    </source>
</reference>
<dbReference type="EMBL" id="JACHDN010000001">
    <property type="protein sequence ID" value="MBB5471332.1"/>
    <property type="molecule type" value="Genomic_DNA"/>
</dbReference>